<dbReference type="PANTHER" id="PTHR43861:SF1">
    <property type="entry name" value="TRANS-ACONITATE 2-METHYLTRANSFERASE"/>
    <property type="match status" value="1"/>
</dbReference>
<comment type="caution">
    <text evidence="2">The sequence shown here is derived from an EMBL/GenBank/DDBJ whole genome shotgun (WGS) entry which is preliminary data.</text>
</comment>
<dbReference type="SUPFAM" id="SSF53335">
    <property type="entry name" value="S-adenosyl-L-methionine-dependent methyltransferases"/>
    <property type="match status" value="1"/>
</dbReference>
<evidence type="ECO:0000259" key="1">
    <source>
        <dbReference type="Pfam" id="PF08242"/>
    </source>
</evidence>
<sequence length="199" mass="22359">MKELLKHPALYQAYQNAGGFFGARLKAIRDYLTLRPGMRVIDIGCGPGYILRHLPDGIDYTGFDVDEAYIAHARRSFGHLGTFHCRHFDAAAAQEFAGADVVMMNGVLHHIADDELKTTLANIRDVLAADGVLFTLDGCYRDGQSRIAKWLLDNDRGHFVRDRDGYYDLLCSAFARVKLEIRDNYSRVPYTFAIGVAQK</sequence>
<proteinExistence type="predicted"/>
<dbReference type="CDD" id="cd02440">
    <property type="entry name" value="AdoMet_MTases"/>
    <property type="match status" value="1"/>
</dbReference>
<keyword evidence="2" id="KW-0808">Transferase</keyword>
<name>A0ABX2CKB4_9BRAD</name>
<evidence type="ECO:0000313" key="2">
    <source>
        <dbReference type="EMBL" id="NPU68573.1"/>
    </source>
</evidence>
<gene>
    <name evidence="2" type="ORF">HL667_26480</name>
</gene>
<dbReference type="EMBL" id="JABFDN010000011">
    <property type="protein sequence ID" value="NPU68573.1"/>
    <property type="molecule type" value="Genomic_DNA"/>
</dbReference>
<dbReference type="Proteomes" id="UP000886476">
    <property type="component" value="Unassembled WGS sequence"/>
</dbReference>
<dbReference type="InterPro" id="IPR013217">
    <property type="entry name" value="Methyltransf_12"/>
</dbReference>
<evidence type="ECO:0000313" key="3">
    <source>
        <dbReference type="Proteomes" id="UP000886476"/>
    </source>
</evidence>
<protein>
    <submittedName>
        <fullName evidence="2">Methyltransferase</fullName>
    </submittedName>
</protein>
<accession>A0ABX2CKB4</accession>
<dbReference type="RefSeq" id="WP_172113632.1">
    <property type="nucleotide sequence ID" value="NZ_JABFDM010000004.1"/>
</dbReference>
<organism evidence="2 3">
    <name type="scientific">Bradyrhizobium aeschynomenes</name>
    <dbReference type="NCBI Taxonomy" id="2734909"/>
    <lineage>
        <taxon>Bacteria</taxon>
        <taxon>Pseudomonadati</taxon>
        <taxon>Pseudomonadota</taxon>
        <taxon>Alphaproteobacteria</taxon>
        <taxon>Hyphomicrobiales</taxon>
        <taxon>Nitrobacteraceae</taxon>
        <taxon>Bradyrhizobium</taxon>
    </lineage>
</organism>
<dbReference type="GO" id="GO:0032259">
    <property type="term" value="P:methylation"/>
    <property type="evidence" value="ECO:0007669"/>
    <property type="project" value="UniProtKB-KW"/>
</dbReference>
<feature type="domain" description="Methyltransferase type 12" evidence="1">
    <location>
        <begin position="41"/>
        <end position="133"/>
    </location>
</feature>
<dbReference type="PANTHER" id="PTHR43861">
    <property type="entry name" value="TRANS-ACONITATE 2-METHYLTRANSFERASE-RELATED"/>
    <property type="match status" value="1"/>
</dbReference>
<dbReference type="GO" id="GO:0008168">
    <property type="term" value="F:methyltransferase activity"/>
    <property type="evidence" value="ECO:0007669"/>
    <property type="project" value="UniProtKB-KW"/>
</dbReference>
<keyword evidence="2" id="KW-0489">Methyltransferase</keyword>
<dbReference type="Gene3D" id="3.40.50.150">
    <property type="entry name" value="Vaccinia Virus protein VP39"/>
    <property type="match status" value="1"/>
</dbReference>
<dbReference type="Pfam" id="PF08242">
    <property type="entry name" value="Methyltransf_12"/>
    <property type="match status" value="1"/>
</dbReference>
<reference evidence="2" key="1">
    <citation type="submission" date="2020-05" db="EMBL/GenBank/DDBJ databases">
        <title>Nod-independent and nitrogen-fixing Bradyrhizobium aeschynomene sp. nov. isolated from nodules of Aeschynomene indica.</title>
        <authorList>
            <person name="Zhang Z."/>
        </authorList>
    </citation>
    <scope>NUCLEOTIDE SEQUENCE</scope>
    <source>
        <strain evidence="2">83012</strain>
    </source>
</reference>
<dbReference type="InterPro" id="IPR029063">
    <property type="entry name" value="SAM-dependent_MTases_sf"/>
</dbReference>
<keyword evidence="3" id="KW-1185">Reference proteome</keyword>